<evidence type="ECO:0000256" key="2">
    <source>
        <dbReference type="SAM" id="Coils"/>
    </source>
</evidence>
<name>A0A5Q0QIH6_9SPHI</name>
<dbReference type="SUPFAM" id="SSF51261">
    <property type="entry name" value="Duplicated hybrid motif"/>
    <property type="match status" value="1"/>
</dbReference>
<dbReference type="EMBL" id="CP045652">
    <property type="protein sequence ID" value="QGA27370.1"/>
    <property type="molecule type" value="Genomic_DNA"/>
</dbReference>
<evidence type="ECO:0000259" key="3">
    <source>
        <dbReference type="Pfam" id="PF01551"/>
    </source>
</evidence>
<dbReference type="InterPro" id="IPR016047">
    <property type="entry name" value="M23ase_b-sheet_dom"/>
</dbReference>
<evidence type="ECO:0000313" key="5">
    <source>
        <dbReference type="Proteomes" id="UP000326921"/>
    </source>
</evidence>
<proteinExistence type="predicted"/>
<evidence type="ECO:0000313" key="4">
    <source>
        <dbReference type="EMBL" id="QGA27370.1"/>
    </source>
</evidence>
<dbReference type="PANTHER" id="PTHR21666:SF289">
    <property type="entry name" value="L-ALA--D-GLU ENDOPEPTIDASE"/>
    <property type="match status" value="1"/>
</dbReference>
<protein>
    <submittedName>
        <fullName evidence="4">Peptidoglycan DD-metalloendopeptidase family protein</fullName>
    </submittedName>
</protein>
<dbReference type="InterPro" id="IPR050570">
    <property type="entry name" value="Cell_wall_metabolism_enzyme"/>
</dbReference>
<dbReference type="PANTHER" id="PTHR21666">
    <property type="entry name" value="PEPTIDASE-RELATED"/>
    <property type="match status" value="1"/>
</dbReference>
<dbReference type="KEGG" id="sphe:GFH32_14065"/>
<feature type="coiled-coil region" evidence="2">
    <location>
        <begin position="88"/>
        <end position="115"/>
    </location>
</feature>
<feature type="coiled-coil region" evidence="2">
    <location>
        <begin position="25"/>
        <end position="52"/>
    </location>
</feature>
<dbReference type="InterPro" id="IPR011055">
    <property type="entry name" value="Dup_hybrid_motif"/>
</dbReference>
<dbReference type="CDD" id="cd12797">
    <property type="entry name" value="M23_peptidase"/>
    <property type="match status" value="1"/>
</dbReference>
<gene>
    <name evidence="4" type="ORF">GFH32_14065</name>
</gene>
<keyword evidence="1" id="KW-0732">Signal</keyword>
<keyword evidence="2" id="KW-0175">Coiled coil</keyword>
<feature type="coiled-coil region" evidence="2">
    <location>
        <begin position="156"/>
        <end position="190"/>
    </location>
</feature>
<dbReference type="GO" id="GO:0004222">
    <property type="term" value="F:metalloendopeptidase activity"/>
    <property type="evidence" value="ECO:0007669"/>
    <property type="project" value="TreeGrafter"/>
</dbReference>
<dbReference type="Gene3D" id="6.10.250.3150">
    <property type="match status" value="1"/>
</dbReference>
<keyword evidence="5" id="KW-1185">Reference proteome</keyword>
<dbReference type="AlphaFoldDB" id="A0A5Q0QIH6"/>
<accession>A0A5Q0QIH6</accession>
<dbReference type="Gene3D" id="2.70.70.10">
    <property type="entry name" value="Glucose Permease (Domain IIA)"/>
    <property type="match status" value="1"/>
</dbReference>
<reference evidence="4 5" key="1">
    <citation type="submission" date="2019-10" db="EMBL/GenBank/DDBJ databases">
        <authorList>
            <person name="Dong K."/>
        </authorList>
    </citation>
    <scope>NUCLEOTIDE SEQUENCE [LARGE SCALE GENOMIC DNA]</scope>
    <source>
        <strain evidence="5">dk4302</strain>
    </source>
</reference>
<dbReference type="RefSeq" id="WP_153512208.1">
    <property type="nucleotide sequence ID" value="NZ_CP045652.1"/>
</dbReference>
<feature type="coiled-coil region" evidence="2">
    <location>
        <begin position="219"/>
        <end position="261"/>
    </location>
</feature>
<dbReference type="Proteomes" id="UP000326921">
    <property type="component" value="Chromosome"/>
</dbReference>
<organism evidence="4 5">
    <name type="scientific">Sphingobacterium zhuxiongii</name>
    <dbReference type="NCBI Taxonomy" id="2662364"/>
    <lineage>
        <taxon>Bacteria</taxon>
        <taxon>Pseudomonadati</taxon>
        <taxon>Bacteroidota</taxon>
        <taxon>Sphingobacteriia</taxon>
        <taxon>Sphingobacteriales</taxon>
        <taxon>Sphingobacteriaceae</taxon>
        <taxon>Sphingobacterium</taxon>
    </lineage>
</organism>
<feature type="domain" description="M23ase beta-sheet core" evidence="3">
    <location>
        <begin position="332"/>
        <end position="419"/>
    </location>
</feature>
<sequence length="425" mass="48268">MEFKKIVLSIFSIFLFVSVGYGQSSLELKKQRERLDREIAELQKILSAKTQEKLLSQREVSALSKQLDLREDKIGTINSELRIINNNISSNNKIVDKLKDELEKLRQDYEKMILFAFRNKNSYNKMMFIFASKDFNQAFKRVKYLQQFTDARKVKVSEIEGHKKQIELKLAQLQRDKQTQQSLLKEQQSERNVIAKDKAAHSQQLSQIVKEERGFKGQLTKKQQEKRRLDAAIKSAIAREVEAARKAEEARRRRLAEAEAKKTGTTVAEAEKKIEKKTGSSVLNNTPEATKLSAGFNSNRGRLPWPVSQGNIVRNYGNVTVERGVRDFYDYIRIRTGDNATVKSIFEGTVINVINIGSSAVIVQHGEYLSVYSNLKSVSVRKGQKISTGTAIGTTDSDPDAGYSYVDLSIFRGQTAMNPSSWIAR</sequence>
<evidence type="ECO:0000256" key="1">
    <source>
        <dbReference type="ARBA" id="ARBA00022729"/>
    </source>
</evidence>
<dbReference type="Pfam" id="PF01551">
    <property type="entry name" value="Peptidase_M23"/>
    <property type="match status" value="1"/>
</dbReference>